<gene>
    <name evidence="10" type="ORF">ACFOD3_16305</name>
</gene>
<evidence type="ECO:0000256" key="3">
    <source>
        <dbReference type="ARBA" id="ARBA00022475"/>
    </source>
</evidence>
<keyword evidence="11" id="KW-1185">Reference proteome</keyword>
<evidence type="ECO:0000256" key="7">
    <source>
        <dbReference type="ARBA" id="ARBA00023136"/>
    </source>
</evidence>
<evidence type="ECO:0000313" key="10">
    <source>
        <dbReference type="EMBL" id="MFC3001471.1"/>
    </source>
</evidence>
<protein>
    <submittedName>
        <fullName evidence="10">ABC transporter permease</fullName>
    </submittedName>
</protein>
<accession>A0ABV7BXL5</accession>
<keyword evidence="2 8" id="KW-0813">Transport</keyword>
<keyword evidence="7 8" id="KW-0472">Membrane</keyword>
<feature type="transmembrane region" description="Helical" evidence="8">
    <location>
        <begin position="134"/>
        <end position="154"/>
    </location>
</feature>
<evidence type="ECO:0000256" key="5">
    <source>
        <dbReference type="ARBA" id="ARBA00022692"/>
    </source>
</evidence>
<keyword evidence="5 8" id="KW-0812">Transmembrane</keyword>
<evidence type="ECO:0000256" key="1">
    <source>
        <dbReference type="ARBA" id="ARBA00004429"/>
    </source>
</evidence>
<dbReference type="Proteomes" id="UP001595420">
    <property type="component" value="Unassembled WGS sequence"/>
</dbReference>
<dbReference type="CDD" id="cd06261">
    <property type="entry name" value="TM_PBP2"/>
    <property type="match status" value="1"/>
</dbReference>
<name>A0ABV7BXL5_9PROT</name>
<keyword evidence="4" id="KW-0997">Cell inner membrane</keyword>
<feature type="transmembrane region" description="Helical" evidence="8">
    <location>
        <begin position="62"/>
        <end position="86"/>
    </location>
</feature>
<evidence type="ECO:0000313" key="11">
    <source>
        <dbReference type="Proteomes" id="UP001595420"/>
    </source>
</evidence>
<sequence>MTAFLRSLSAIGLGLIYAFLLLPLVAVVGASLTAGEMMRLPPQGLSLKWFGRFLGSETFREALALSLQVAGTTVLVVVTVATLAALCHRALTRRLGAAFRVAMLLPLLLPELLTAIGLLFFLNHLGLGKTLPGLQIGHVVIAFPFAFLAIVAALEQVDPALEEASASLGASGFETFRRVVLPLVKSGMLTGGLFAFIVSFDMFTISLLLKPIGGNTLPLALFDFLTYDFDPTAAAAATLSVIFAFCGVVLIERLVGLRRAF</sequence>
<organism evidence="10 11">
    <name type="scientific">Falsiroseomonas tokyonensis</name>
    <dbReference type="NCBI Taxonomy" id="430521"/>
    <lineage>
        <taxon>Bacteria</taxon>
        <taxon>Pseudomonadati</taxon>
        <taxon>Pseudomonadota</taxon>
        <taxon>Alphaproteobacteria</taxon>
        <taxon>Acetobacterales</taxon>
        <taxon>Roseomonadaceae</taxon>
        <taxon>Falsiroseomonas</taxon>
    </lineage>
</organism>
<reference evidence="11" key="1">
    <citation type="journal article" date="2019" name="Int. J. Syst. Evol. Microbiol.">
        <title>The Global Catalogue of Microorganisms (GCM) 10K type strain sequencing project: providing services to taxonomists for standard genome sequencing and annotation.</title>
        <authorList>
            <consortium name="The Broad Institute Genomics Platform"/>
            <consortium name="The Broad Institute Genome Sequencing Center for Infectious Disease"/>
            <person name="Wu L."/>
            <person name="Ma J."/>
        </authorList>
    </citation>
    <scope>NUCLEOTIDE SEQUENCE [LARGE SCALE GENOMIC DNA]</scope>
    <source>
        <strain evidence="11">CGMCC 1.16855</strain>
    </source>
</reference>
<dbReference type="Pfam" id="PF00528">
    <property type="entry name" value="BPD_transp_1"/>
    <property type="match status" value="1"/>
</dbReference>
<dbReference type="EMBL" id="JBHRSB010000004">
    <property type="protein sequence ID" value="MFC3001471.1"/>
    <property type="molecule type" value="Genomic_DNA"/>
</dbReference>
<evidence type="ECO:0000256" key="8">
    <source>
        <dbReference type="RuleBase" id="RU363032"/>
    </source>
</evidence>
<comment type="similarity">
    <text evidence="8">Belongs to the binding-protein-dependent transport system permease family.</text>
</comment>
<feature type="transmembrane region" description="Helical" evidence="8">
    <location>
        <begin position="229"/>
        <end position="251"/>
    </location>
</feature>
<feature type="transmembrane region" description="Helical" evidence="8">
    <location>
        <begin position="12"/>
        <end position="32"/>
    </location>
</feature>
<dbReference type="PANTHER" id="PTHR43357:SF4">
    <property type="entry name" value="INNER MEMBRANE ABC TRANSPORTER PERMEASE PROTEIN YDCV"/>
    <property type="match status" value="1"/>
</dbReference>
<proteinExistence type="inferred from homology"/>
<feature type="transmembrane region" description="Helical" evidence="8">
    <location>
        <begin position="187"/>
        <end position="209"/>
    </location>
</feature>
<keyword evidence="6 8" id="KW-1133">Transmembrane helix</keyword>
<evidence type="ECO:0000259" key="9">
    <source>
        <dbReference type="PROSITE" id="PS50928"/>
    </source>
</evidence>
<dbReference type="PANTHER" id="PTHR43357">
    <property type="entry name" value="INNER MEMBRANE ABC TRANSPORTER PERMEASE PROTEIN YDCV"/>
    <property type="match status" value="1"/>
</dbReference>
<comment type="subcellular location">
    <subcellularLocation>
        <location evidence="1">Cell inner membrane</location>
        <topology evidence="1">Multi-pass membrane protein</topology>
    </subcellularLocation>
    <subcellularLocation>
        <location evidence="8">Cell membrane</location>
        <topology evidence="8">Multi-pass membrane protein</topology>
    </subcellularLocation>
</comment>
<evidence type="ECO:0000256" key="4">
    <source>
        <dbReference type="ARBA" id="ARBA00022519"/>
    </source>
</evidence>
<keyword evidence="3" id="KW-1003">Cell membrane</keyword>
<dbReference type="PROSITE" id="PS50928">
    <property type="entry name" value="ABC_TM1"/>
    <property type="match status" value="1"/>
</dbReference>
<evidence type="ECO:0000256" key="6">
    <source>
        <dbReference type="ARBA" id="ARBA00022989"/>
    </source>
</evidence>
<evidence type="ECO:0000256" key="2">
    <source>
        <dbReference type="ARBA" id="ARBA00022448"/>
    </source>
</evidence>
<dbReference type="InterPro" id="IPR000515">
    <property type="entry name" value="MetI-like"/>
</dbReference>
<comment type="caution">
    <text evidence="10">The sequence shown here is derived from an EMBL/GenBank/DDBJ whole genome shotgun (WGS) entry which is preliminary data.</text>
</comment>
<feature type="transmembrane region" description="Helical" evidence="8">
    <location>
        <begin position="98"/>
        <end position="122"/>
    </location>
</feature>
<dbReference type="RefSeq" id="WP_216837528.1">
    <property type="nucleotide sequence ID" value="NZ_JAFNJS010000004.1"/>
</dbReference>
<feature type="domain" description="ABC transmembrane type-1" evidence="9">
    <location>
        <begin position="63"/>
        <end position="251"/>
    </location>
</feature>